<keyword evidence="4" id="KW-1185">Reference proteome</keyword>
<keyword evidence="2" id="KW-0472">Membrane</keyword>
<proteinExistence type="predicted"/>
<evidence type="ECO:0000313" key="3">
    <source>
        <dbReference type="EMBL" id="MFD1718994.1"/>
    </source>
</evidence>
<feature type="transmembrane region" description="Helical" evidence="2">
    <location>
        <begin position="65"/>
        <end position="86"/>
    </location>
</feature>
<comment type="caution">
    <text evidence="3">The sequence shown here is derived from an EMBL/GenBank/DDBJ whole genome shotgun (WGS) entry which is preliminary data.</text>
</comment>
<feature type="compositionally biased region" description="Basic and acidic residues" evidence="1">
    <location>
        <begin position="10"/>
        <end position="23"/>
    </location>
</feature>
<dbReference type="EMBL" id="JBHUEE010000007">
    <property type="protein sequence ID" value="MFD1718994.1"/>
    <property type="molecule type" value="Genomic_DNA"/>
</dbReference>
<name>A0ABW4LA44_9MICO</name>
<reference evidence="4" key="1">
    <citation type="journal article" date="2019" name="Int. J. Syst. Evol. Microbiol.">
        <title>The Global Catalogue of Microorganisms (GCM) 10K type strain sequencing project: providing services to taxonomists for standard genome sequencing and annotation.</title>
        <authorList>
            <consortium name="The Broad Institute Genomics Platform"/>
            <consortium name="The Broad Institute Genome Sequencing Center for Infectious Disease"/>
            <person name="Wu L."/>
            <person name="Ma J."/>
        </authorList>
    </citation>
    <scope>NUCLEOTIDE SEQUENCE [LARGE SCALE GENOMIC DNA]</scope>
    <source>
        <strain evidence="4">JCM 17130</strain>
    </source>
</reference>
<dbReference type="Proteomes" id="UP001597277">
    <property type="component" value="Unassembled WGS sequence"/>
</dbReference>
<keyword evidence="2" id="KW-0812">Transmembrane</keyword>
<gene>
    <name evidence="3" type="ORF">ACFSE6_14195</name>
</gene>
<protein>
    <submittedName>
        <fullName evidence="3">DUF6343 family protein</fullName>
    </submittedName>
</protein>
<keyword evidence="2" id="KW-1133">Transmembrane helix</keyword>
<accession>A0ABW4LA44</accession>
<feature type="transmembrane region" description="Helical" evidence="2">
    <location>
        <begin position="41"/>
        <end position="59"/>
    </location>
</feature>
<dbReference type="RefSeq" id="WP_388008384.1">
    <property type="nucleotide sequence ID" value="NZ_JBHUEE010000007.1"/>
</dbReference>
<evidence type="ECO:0000256" key="1">
    <source>
        <dbReference type="SAM" id="MobiDB-lite"/>
    </source>
</evidence>
<dbReference type="InterPro" id="IPR045924">
    <property type="entry name" value="DUF6343"/>
</dbReference>
<organism evidence="3 4">
    <name type="scientific">Georgenia deserti</name>
    <dbReference type="NCBI Taxonomy" id="2093781"/>
    <lineage>
        <taxon>Bacteria</taxon>
        <taxon>Bacillati</taxon>
        <taxon>Actinomycetota</taxon>
        <taxon>Actinomycetes</taxon>
        <taxon>Micrococcales</taxon>
        <taxon>Bogoriellaceae</taxon>
        <taxon>Georgenia</taxon>
    </lineage>
</organism>
<sequence>MTSQGEDPDQERYRRGLPDHHDPTSGVGGAPPARSALTLRLILADVGLVAGILLALWAWRVDAPWWMIALPALLAVTAAADLVVVIRRKRRGEPG</sequence>
<feature type="region of interest" description="Disordered" evidence="1">
    <location>
        <begin position="1"/>
        <end position="31"/>
    </location>
</feature>
<evidence type="ECO:0000256" key="2">
    <source>
        <dbReference type="SAM" id="Phobius"/>
    </source>
</evidence>
<dbReference type="Pfam" id="PF19870">
    <property type="entry name" value="DUF6343"/>
    <property type="match status" value="1"/>
</dbReference>
<evidence type="ECO:0000313" key="4">
    <source>
        <dbReference type="Proteomes" id="UP001597277"/>
    </source>
</evidence>